<dbReference type="InterPro" id="IPR050571">
    <property type="entry name" value="Class-IV_PLP-Dep_Aminotrnsfr"/>
</dbReference>
<evidence type="ECO:0000313" key="14">
    <source>
        <dbReference type="Proteomes" id="UP001595896"/>
    </source>
</evidence>
<keyword evidence="7 13" id="KW-0808">Transferase</keyword>
<dbReference type="NCBIfam" id="TIGR01121">
    <property type="entry name" value="D_amino_aminoT"/>
    <property type="match status" value="1"/>
</dbReference>
<evidence type="ECO:0000256" key="10">
    <source>
        <dbReference type="RuleBase" id="RU004106"/>
    </source>
</evidence>
<dbReference type="InterPro" id="IPR001544">
    <property type="entry name" value="Aminotrans_IV"/>
</dbReference>
<reference evidence="14" key="1">
    <citation type="journal article" date="2019" name="Int. J. Syst. Evol. Microbiol.">
        <title>The Global Catalogue of Microorganisms (GCM) 10K type strain sequencing project: providing services to taxonomists for standard genome sequencing and annotation.</title>
        <authorList>
            <consortium name="The Broad Institute Genomics Platform"/>
            <consortium name="The Broad Institute Genome Sequencing Center for Infectious Disease"/>
            <person name="Wu L."/>
            <person name="Ma J."/>
        </authorList>
    </citation>
    <scope>NUCLEOTIDE SEQUENCE [LARGE SCALE GENOMIC DNA]</scope>
    <source>
        <strain evidence="14">JCM 12165</strain>
    </source>
</reference>
<comment type="similarity">
    <text evidence="2 10">Belongs to the class-IV pyridoxal-phosphate-dependent aminotransferase family.</text>
</comment>
<evidence type="ECO:0000256" key="12">
    <source>
        <dbReference type="RuleBase" id="RU004520"/>
    </source>
</evidence>
<evidence type="ECO:0000256" key="8">
    <source>
        <dbReference type="ARBA" id="ARBA00022898"/>
    </source>
</evidence>
<dbReference type="Gene3D" id="3.30.470.10">
    <property type="match status" value="1"/>
</dbReference>
<keyword evidence="8 11" id="KW-0663">Pyridoxal phosphate</keyword>
<evidence type="ECO:0000256" key="1">
    <source>
        <dbReference type="ARBA" id="ARBA00001933"/>
    </source>
</evidence>
<evidence type="ECO:0000256" key="5">
    <source>
        <dbReference type="ARBA" id="ARBA00021779"/>
    </source>
</evidence>
<dbReference type="CDD" id="cd01558">
    <property type="entry name" value="D-AAT_like"/>
    <property type="match status" value="1"/>
</dbReference>
<dbReference type="Gene3D" id="3.20.10.10">
    <property type="entry name" value="D-amino Acid Aminotransferase, subunit A, domain 2"/>
    <property type="match status" value="1"/>
</dbReference>
<dbReference type="InterPro" id="IPR036038">
    <property type="entry name" value="Aminotransferase-like"/>
</dbReference>
<keyword evidence="14" id="KW-1185">Reference proteome</keyword>
<protein>
    <recommendedName>
        <fullName evidence="5 12">D-alanine aminotransferase</fullName>
        <ecNumber evidence="4 12">2.6.1.21</ecNumber>
    </recommendedName>
</protein>
<comment type="function">
    <text evidence="12">Acts on the D-isomers of alanine, leucine, aspartate, glutamate, aminobutyrate, norvaline and asparagine. The enzyme transfers an amino group from a substrate D-amino acid to the pyridoxal phosphate cofactor to form pyridoxamine and an alpha-keto acid in the first half-reaction.</text>
</comment>
<dbReference type="GO" id="GO:0047810">
    <property type="term" value="F:D-alanine-2-oxoglutarate aminotransferase activity"/>
    <property type="evidence" value="ECO:0007669"/>
    <property type="project" value="UniProtKB-EC"/>
</dbReference>
<comment type="caution">
    <text evidence="13">The sequence shown here is derived from an EMBL/GenBank/DDBJ whole genome shotgun (WGS) entry which is preliminary data.</text>
</comment>
<gene>
    <name evidence="13" type="primary">dat</name>
    <name evidence="13" type="ORF">ACFO4L_12720</name>
</gene>
<dbReference type="PROSITE" id="PS00770">
    <property type="entry name" value="AA_TRANSFER_CLASS_4"/>
    <property type="match status" value="1"/>
</dbReference>
<dbReference type="InterPro" id="IPR018300">
    <property type="entry name" value="Aminotrans_IV_CS"/>
</dbReference>
<comment type="cofactor">
    <cofactor evidence="1 11">
        <name>pyridoxal 5'-phosphate</name>
        <dbReference type="ChEBI" id="CHEBI:597326"/>
    </cofactor>
</comment>
<evidence type="ECO:0000313" key="13">
    <source>
        <dbReference type="EMBL" id="MFC4737458.1"/>
    </source>
</evidence>
<proteinExistence type="inferred from homology"/>
<dbReference type="InterPro" id="IPR043131">
    <property type="entry name" value="BCAT-like_N"/>
</dbReference>
<name>A0ABV9NVP1_9BACI</name>
<dbReference type="EC" id="2.6.1.21" evidence="4 12"/>
<dbReference type="Pfam" id="PF01063">
    <property type="entry name" value="Aminotran_4"/>
    <property type="match status" value="1"/>
</dbReference>
<dbReference type="InterPro" id="IPR005784">
    <property type="entry name" value="D_amino_transT"/>
</dbReference>
<comment type="subunit">
    <text evidence="3">Homodimer.</text>
</comment>
<dbReference type="PANTHER" id="PTHR42743:SF10">
    <property type="entry name" value="D-ALANINE AMINOTRANSFERASE"/>
    <property type="match status" value="1"/>
</dbReference>
<dbReference type="InterPro" id="IPR043132">
    <property type="entry name" value="BCAT-like_C"/>
</dbReference>
<sequence>MKEIAYYHDRFVDVDERVIPIQERGHQFGDGIYEVIRVYDGEPFTMKEHMERLEKSAEAIGMGLPYSREKIEALALEALERSGIQEAEIYMQITRGIHLRQHHYPDPSEPVLSMVVKEARKLTPEKRASGVPVITTEEIRWKMCWIKSLNLLPNVMAKQKAMEAGAHEAVFVDEGIVTEGSSSNLFIVKDGTLLTHPATNAILHGITRRVILDIAEELGIPVEERTFTLEELLEADEAFLSSTTMEAASISAVDGTPLNGGRTILDRIHARFVERTRRETVDS</sequence>
<dbReference type="Proteomes" id="UP001595896">
    <property type="component" value="Unassembled WGS sequence"/>
</dbReference>
<evidence type="ECO:0000256" key="11">
    <source>
        <dbReference type="RuleBase" id="RU004516"/>
    </source>
</evidence>
<keyword evidence="6 13" id="KW-0032">Aminotransferase</keyword>
<dbReference type="PANTHER" id="PTHR42743">
    <property type="entry name" value="AMINO-ACID AMINOTRANSFERASE"/>
    <property type="match status" value="1"/>
</dbReference>
<dbReference type="RefSeq" id="WP_377910053.1">
    <property type="nucleotide sequence ID" value="NZ_JBHSGK010000013.1"/>
</dbReference>
<dbReference type="SUPFAM" id="SSF56752">
    <property type="entry name" value="D-aminoacid aminotransferase-like PLP-dependent enzymes"/>
    <property type="match status" value="1"/>
</dbReference>
<evidence type="ECO:0000256" key="4">
    <source>
        <dbReference type="ARBA" id="ARBA00012874"/>
    </source>
</evidence>
<organism evidence="13 14">
    <name type="scientific">Bacillus daqingensis</name>
    <dbReference type="NCBI Taxonomy" id="872396"/>
    <lineage>
        <taxon>Bacteria</taxon>
        <taxon>Bacillati</taxon>
        <taxon>Bacillota</taxon>
        <taxon>Bacilli</taxon>
        <taxon>Bacillales</taxon>
        <taxon>Bacillaceae</taxon>
        <taxon>Bacillus</taxon>
    </lineage>
</organism>
<evidence type="ECO:0000256" key="9">
    <source>
        <dbReference type="ARBA" id="ARBA00047911"/>
    </source>
</evidence>
<evidence type="ECO:0000256" key="3">
    <source>
        <dbReference type="ARBA" id="ARBA00011738"/>
    </source>
</evidence>
<accession>A0ABV9NVP1</accession>
<evidence type="ECO:0000256" key="6">
    <source>
        <dbReference type="ARBA" id="ARBA00022576"/>
    </source>
</evidence>
<evidence type="ECO:0000256" key="7">
    <source>
        <dbReference type="ARBA" id="ARBA00022679"/>
    </source>
</evidence>
<dbReference type="EMBL" id="JBHSGK010000013">
    <property type="protein sequence ID" value="MFC4737458.1"/>
    <property type="molecule type" value="Genomic_DNA"/>
</dbReference>
<comment type="catalytic activity">
    <reaction evidence="9 12">
        <text>D-alanine + 2-oxoglutarate = D-glutamate + pyruvate</text>
        <dbReference type="Rhea" id="RHEA:15869"/>
        <dbReference type="ChEBI" id="CHEBI:15361"/>
        <dbReference type="ChEBI" id="CHEBI:16810"/>
        <dbReference type="ChEBI" id="CHEBI:29986"/>
        <dbReference type="ChEBI" id="CHEBI:57416"/>
        <dbReference type="EC" id="2.6.1.21"/>
    </reaction>
</comment>
<evidence type="ECO:0000256" key="2">
    <source>
        <dbReference type="ARBA" id="ARBA00009320"/>
    </source>
</evidence>